<comment type="similarity">
    <text evidence="1 3">Belongs to the RelE toxin family.</text>
</comment>
<evidence type="ECO:0000313" key="5">
    <source>
        <dbReference type="Proteomes" id="UP000192472"/>
    </source>
</evidence>
<dbReference type="InterPro" id="IPR035093">
    <property type="entry name" value="RelE/ParE_toxin_dom_sf"/>
</dbReference>
<name>A0A1W2G823_REIFA</name>
<evidence type="ECO:0000313" key="4">
    <source>
        <dbReference type="EMBL" id="SMD32436.1"/>
    </source>
</evidence>
<dbReference type="RefSeq" id="WP_084371096.1">
    <property type="nucleotide sequence ID" value="NZ_FWYF01000001.1"/>
</dbReference>
<dbReference type="AlphaFoldDB" id="A0A1W2G823"/>
<sequence>MAKLALRQEAINDLSDIWEYTSETWSENQADKYYQAIKSACIDISNKPNIGKPYNEISSQILGYSINKHIIFYHESSAEEIEVVRILHERMDLKPHLK</sequence>
<gene>
    <name evidence="4" type="ORF">SAMN04488029_0781</name>
</gene>
<dbReference type="PIRSF" id="PIRSF029218">
    <property type="entry name" value="ParE"/>
    <property type="match status" value="1"/>
</dbReference>
<dbReference type="Gene3D" id="3.30.2310.20">
    <property type="entry name" value="RelE-like"/>
    <property type="match status" value="1"/>
</dbReference>
<dbReference type="STRING" id="692418.SAMN04488029_0781"/>
<dbReference type="Pfam" id="PF05016">
    <property type="entry name" value="ParE_toxin"/>
    <property type="match status" value="1"/>
</dbReference>
<dbReference type="InterPro" id="IPR007712">
    <property type="entry name" value="RelE/ParE_toxin"/>
</dbReference>
<protein>
    <recommendedName>
        <fullName evidence="3">Toxin</fullName>
    </recommendedName>
</protein>
<evidence type="ECO:0000256" key="3">
    <source>
        <dbReference type="PIRNR" id="PIRNR029218"/>
    </source>
</evidence>
<dbReference type="PANTHER" id="PTHR33755">
    <property type="entry name" value="TOXIN PARE1-RELATED"/>
    <property type="match status" value="1"/>
</dbReference>
<reference evidence="4 5" key="1">
    <citation type="submission" date="2017-04" db="EMBL/GenBank/DDBJ databases">
        <authorList>
            <person name="Afonso C.L."/>
            <person name="Miller P.J."/>
            <person name="Scott M.A."/>
            <person name="Spackman E."/>
            <person name="Goraichik I."/>
            <person name="Dimitrov K.M."/>
            <person name="Suarez D.L."/>
            <person name="Swayne D.E."/>
        </authorList>
    </citation>
    <scope>NUCLEOTIDE SEQUENCE [LARGE SCALE GENOMIC DNA]</scope>
    <source>
        <strain evidence="4 5">DSM 26133</strain>
    </source>
</reference>
<dbReference type="EMBL" id="FWYF01000001">
    <property type="protein sequence ID" value="SMD32436.1"/>
    <property type="molecule type" value="Genomic_DNA"/>
</dbReference>
<dbReference type="Proteomes" id="UP000192472">
    <property type="component" value="Unassembled WGS sequence"/>
</dbReference>
<organism evidence="4 5">
    <name type="scientific">Reichenbachiella faecimaris</name>
    <dbReference type="NCBI Taxonomy" id="692418"/>
    <lineage>
        <taxon>Bacteria</taxon>
        <taxon>Pseudomonadati</taxon>
        <taxon>Bacteroidota</taxon>
        <taxon>Cytophagia</taxon>
        <taxon>Cytophagales</taxon>
        <taxon>Reichenbachiellaceae</taxon>
        <taxon>Reichenbachiella</taxon>
    </lineage>
</organism>
<keyword evidence="2" id="KW-1277">Toxin-antitoxin system</keyword>
<proteinExistence type="inferred from homology"/>
<evidence type="ECO:0000256" key="2">
    <source>
        <dbReference type="ARBA" id="ARBA00022649"/>
    </source>
</evidence>
<dbReference type="OrthoDB" id="7173315at2"/>
<dbReference type="InterPro" id="IPR028344">
    <property type="entry name" value="ParE1/4"/>
</dbReference>
<accession>A0A1W2G823</accession>
<evidence type="ECO:0000256" key="1">
    <source>
        <dbReference type="ARBA" id="ARBA00006226"/>
    </source>
</evidence>
<keyword evidence="5" id="KW-1185">Reference proteome</keyword>
<dbReference type="InterPro" id="IPR051803">
    <property type="entry name" value="TA_system_RelE-like_toxin"/>
</dbReference>
<dbReference type="PANTHER" id="PTHR33755:SF9">
    <property type="entry name" value="TOXIN PARE1"/>
    <property type="match status" value="1"/>
</dbReference>